<dbReference type="Gene3D" id="3.40.190.10">
    <property type="entry name" value="Periplasmic binding protein-like II"/>
    <property type="match status" value="2"/>
</dbReference>
<feature type="domain" description="SsuA/THI5-like" evidence="1">
    <location>
        <begin position="85"/>
        <end position="279"/>
    </location>
</feature>
<keyword evidence="3" id="KW-1185">Reference proteome</keyword>
<name>A0A1I3W9U6_9HYPH</name>
<accession>A0A1I3W9U6</accession>
<dbReference type="InterPro" id="IPR015168">
    <property type="entry name" value="SsuA/THI5"/>
</dbReference>
<evidence type="ECO:0000313" key="2">
    <source>
        <dbReference type="EMBL" id="SFK04338.1"/>
    </source>
</evidence>
<evidence type="ECO:0000313" key="3">
    <source>
        <dbReference type="Proteomes" id="UP000198755"/>
    </source>
</evidence>
<dbReference type="PANTHER" id="PTHR30024">
    <property type="entry name" value="ALIPHATIC SULFONATES-BINDING PROTEIN-RELATED"/>
    <property type="match status" value="1"/>
</dbReference>
<dbReference type="EMBL" id="FOSN01000001">
    <property type="protein sequence ID" value="SFK04338.1"/>
    <property type="molecule type" value="Genomic_DNA"/>
</dbReference>
<protein>
    <submittedName>
        <fullName evidence="2">NitT/TauT family transport system substrate-binding protein</fullName>
    </submittedName>
</protein>
<dbReference type="STRING" id="1612308.SAMN05444581_101456"/>
<gene>
    <name evidence="2" type="ORF">SAMN05444581_101456</name>
</gene>
<dbReference type="Proteomes" id="UP000198755">
    <property type="component" value="Unassembled WGS sequence"/>
</dbReference>
<sequence>MYPETMPQDNPNSQRINPNAGRRVAAGLGALSQFGRALRLARGAALGLTMALSGNADAHAADKLRVAAQKTGTLAWELGLIKSRGLDKAADLEIEVTELASPEAAKIALAGDAVDVILTDWLWVARERSLGAKLVFAPYSTALGAVMVPANSPVLSLADLKGKTISVAGGPLDKSWLLLQALAKASTFDLKSIAHVIYGAPALLYQKSLNGEADASLNFWTYCASLESRGFRRLIAMDEVETRLGAKDRVAMVGYVFSEGFAQRAPNALERFFKIANEARETLVGSDADWVEIGRKAGVETAAELALYRRTYVEGIPNRSIDAEFADASALYRILFKAGGADLVGPAAELDPAIYYRGASGKRAPEH</sequence>
<dbReference type="Pfam" id="PF09084">
    <property type="entry name" value="NMT1"/>
    <property type="match status" value="1"/>
</dbReference>
<dbReference type="PANTHER" id="PTHR30024:SF48">
    <property type="entry name" value="ABC TRANSPORTER SUBSTRATE-BINDING PROTEIN"/>
    <property type="match status" value="1"/>
</dbReference>
<evidence type="ECO:0000259" key="1">
    <source>
        <dbReference type="Pfam" id="PF09084"/>
    </source>
</evidence>
<organism evidence="2 3">
    <name type="scientific">Methylocapsa palsarum</name>
    <dbReference type="NCBI Taxonomy" id="1612308"/>
    <lineage>
        <taxon>Bacteria</taxon>
        <taxon>Pseudomonadati</taxon>
        <taxon>Pseudomonadota</taxon>
        <taxon>Alphaproteobacteria</taxon>
        <taxon>Hyphomicrobiales</taxon>
        <taxon>Beijerinckiaceae</taxon>
        <taxon>Methylocapsa</taxon>
    </lineage>
</organism>
<reference evidence="2 3" key="1">
    <citation type="submission" date="2016-10" db="EMBL/GenBank/DDBJ databases">
        <authorList>
            <person name="de Groot N.N."/>
        </authorList>
    </citation>
    <scope>NUCLEOTIDE SEQUENCE [LARGE SCALE GENOMIC DNA]</scope>
    <source>
        <strain evidence="2 3">NE2</strain>
    </source>
</reference>
<dbReference type="RefSeq" id="WP_244532035.1">
    <property type="nucleotide sequence ID" value="NZ_FOSN01000001.1"/>
</dbReference>
<dbReference type="SUPFAM" id="SSF53850">
    <property type="entry name" value="Periplasmic binding protein-like II"/>
    <property type="match status" value="1"/>
</dbReference>
<dbReference type="AlphaFoldDB" id="A0A1I3W9U6"/>
<proteinExistence type="predicted"/>